<gene>
    <name evidence="1" type="ORF">KT99_10673</name>
</gene>
<evidence type="ECO:0000313" key="1">
    <source>
        <dbReference type="EMBL" id="EDP99192.1"/>
    </source>
</evidence>
<dbReference type="EMBL" id="ABIC01000048">
    <property type="protein sequence ID" value="EDP99192.1"/>
    <property type="molecule type" value="Genomic_DNA"/>
</dbReference>
<reference evidence="1 2" key="1">
    <citation type="submission" date="2007-10" db="EMBL/GenBank/DDBJ databases">
        <authorList>
            <person name="Yayanos A."/>
            <person name="Ferriera S."/>
            <person name="Johnson J."/>
            <person name="Kravitz S."/>
            <person name="Halpern A."/>
            <person name="Remington K."/>
            <person name="Beeson K."/>
            <person name="Tran B."/>
            <person name="Rogers Y.-H."/>
            <person name="Friedman R."/>
            <person name="Venter J.C."/>
        </authorList>
    </citation>
    <scope>NUCLEOTIDE SEQUENCE [LARGE SCALE GENOMIC DNA]</scope>
    <source>
        <strain evidence="1 2">KT99</strain>
    </source>
</reference>
<comment type="caution">
    <text evidence="1">The sequence shown here is derived from an EMBL/GenBank/DDBJ whole genome shotgun (WGS) entry which is preliminary data.</text>
</comment>
<protein>
    <submittedName>
        <fullName evidence="1">Uncharacterized protein</fullName>
    </submittedName>
</protein>
<dbReference type="Proteomes" id="UP000005839">
    <property type="component" value="Unassembled WGS sequence"/>
</dbReference>
<dbReference type="AlphaFoldDB" id="A9DHD8"/>
<accession>A9DHD8</accession>
<sequence length="34" mass="4003">MLLSLVKTCDLKPMLKLVQSFQASFKKWQLESFN</sequence>
<organism evidence="1 2">
    <name type="scientific">Shewanella benthica KT99</name>
    <dbReference type="NCBI Taxonomy" id="314608"/>
    <lineage>
        <taxon>Bacteria</taxon>
        <taxon>Pseudomonadati</taxon>
        <taxon>Pseudomonadota</taxon>
        <taxon>Gammaproteobacteria</taxon>
        <taxon>Alteromonadales</taxon>
        <taxon>Shewanellaceae</taxon>
        <taxon>Shewanella</taxon>
    </lineage>
</organism>
<name>A9DHD8_9GAMM</name>
<proteinExistence type="predicted"/>
<dbReference type="STRING" id="314608.KT99_10673"/>
<keyword evidence="2" id="KW-1185">Reference proteome</keyword>
<evidence type="ECO:0000313" key="2">
    <source>
        <dbReference type="Proteomes" id="UP000005839"/>
    </source>
</evidence>